<evidence type="ECO:0000313" key="2">
    <source>
        <dbReference type="EMBL" id="SBV35400.1"/>
    </source>
</evidence>
<name>A0A1Y5PZL2_9GAMM</name>
<accession>A0A1Y5PZL2</accession>
<evidence type="ECO:0000256" key="1">
    <source>
        <dbReference type="SAM" id="SignalP"/>
    </source>
</evidence>
<dbReference type="EMBL" id="FLTS01000001">
    <property type="protein sequence ID" value="SBV35400.1"/>
    <property type="molecule type" value="Genomic_DNA"/>
</dbReference>
<evidence type="ECO:0008006" key="3">
    <source>
        <dbReference type="Google" id="ProtNLM"/>
    </source>
</evidence>
<feature type="chain" id="PRO_5012554361" description="Lipoprotein" evidence="1">
    <location>
        <begin position="19"/>
        <end position="109"/>
    </location>
</feature>
<protein>
    <recommendedName>
        <fullName evidence="3">Lipoprotein</fullName>
    </recommendedName>
</protein>
<sequence>MNAWLPLLIAMLLTACNASPGHESNLQLIYGKSVVPTFARDGDDQPFSGKAYGTFFGERSLDCVEWQGRFADGIPNGTFLIRASCNAPPQAIAYTHGVRVSTPDQSSAP</sequence>
<feature type="signal peptide" evidence="1">
    <location>
        <begin position="1"/>
        <end position="18"/>
    </location>
</feature>
<keyword evidence="1" id="KW-0732">Signal</keyword>
<reference evidence="2" key="1">
    <citation type="submission" date="2016-03" db="EMBL/GenBank/DDBJ databases">
        <authorList>
            <person name="Ploux O."/>
        </authorList>
    </citation>
    <scope>NUCLEOTIDE SEQUENCE</scope>
    <source>
        <strain evidence="2">UC10</strain>
    </source>
</reference>
<gene>
    <name evidence="2" type="ORF">STPYR_10330</name>
</gene>
<dbReference type="AlphaFoldDB" id="A0A1Y5PZL2"/>
<proteinExistence type="predicted"/>
<organism evidence="2">
    <name type="scientific">uncultured Stenotrophomonas sp</name>
    <dbReference type="NCBI Taxonomy" id="165438"/>
    <lineage>
        <taxon>Bacteria</taxon>
        <taxon>Pseudomonadati</taxon>
        <taxon>Pseudomonadota</taxon>
        <taxon>Gammaproteobacteria</taxon>
        <taxon>Lysobacterales</taxon>
        <taxon>Lysobacteraceae</taxon>
        <taxon>Stenotrophomonas</taxon>
        <taxon>environmental samples</taxon>
    </lineage>
</organism>